<feature type="domain" description="Response regulatory" evidence="3">
    <location>
        <begin position="7"/>
        <end position="126"/>
    </location>
</feature>
<evidence type="ECO:0000313" key="4">
    <source>
        <dbReference type="EMBL" id="RAU23792.1"/>
    </source>
</evidence>
<dbReference type="RefSeq" id="WP_112142023.1">
    <property type="nucleotide sequence ID" value="NZ_PGTO01000001.1"/>
</dbReference>
<dbReference type="InterPro" id="IPR001789">
    <property type="entry name" value="Sig_transdc_resp-reg_receiver"/>
</dbReference>
<dbReference type="SUPFAM" id="SSF52172">
    <property type="entry name" value="CheY-like"/>
    <property type="match status" value="1"/>
</dbReference>
<organism evidence="4 5">
    <name type="scientific">Paramagnetospirillum kuznetsovii</name>
    <dbReference type="NCBI Taxonomy" id="2053833"/>
    <lineage>
        <taxon>Bacteria</taxon>
        <taxon>Pseudomonadati</taxon>
        <taxon>Pseudomonadota</taxon>
        <taxon>Alphaproteobacteria</taxon>
        <taxon>Rhodospirillales</taxon>
        <taxon>Magnetospirillaceae</taxon>
        <taxon>Paramagnetospirillum</taxon>
    </lineage>
</organism>
<dbReference type="PANTHER" id="PTHR44591:SF23">
    <property type="entry name" value="CHEY SUBFAMILY"/>
    <property type="match status" value="1"/>
</dbReference>
<comment type="caution">
    <text evidence="2">Lacks conserved residue(s) required for the propagation of feature annotation.</text>
</comment>
<sequence length="154" mass="16888">MMYSEIRALVIDDKPFSRTMTVRVLRAMGIRKIAEAVDGAAGLESYASLWPHVVICEPEMRPVDGMVFLQTLNAERKHLVRVAPVIFLSAEANESLVAQASQLGAAGFLRKPISASSLQRHVDKALTQHGDIYGQTMQPTDMAAQAMTSAQPHR</sequence>
<name>A0A364P368_9PROT</name>
<gene>
    <name evidence="4" type="ORF">CU669_01505</name>
</gene>
<dbReference type="EMBL" id="PGTO01000001">
    <property type="protein sequence ID" value="RAU23792.1"/>
    <property type="molecule type" value="Genomic_DNA"/>
</dbReference>
<protein>
    <recommendedName>
        <fullName evidence="3">Response regulatory domain-containing protein</fullName>
    </recommendedName>
</protein>
<dbReference type="Proteomes" id="UP000251075">
    <property type="component" value="Unassembled WGS sequence"/>
</dbReference>
<dbReference type="PROSITE" id="PS50110">
    <property type="entry name" value="RESPONSE_REGULATORY"/>
    <property type="match status" value="1"/>
</dbReference>
<dbReference type="GO" id="GO:0000160">
    <property type="term" value="P:phosphorelay signal transduction system"/>
    <property type="evidence" value="ECO:0007669"/>
    <property type="project" value="InterPro"/>
</dbReference>
<dbReference type="OrthoDB" id="7271028at2"/>
<evidence type="ECO:0000256" key="2">
    <source>
        <dbReference type="PROSITE-ProRule" id="PRU00169"/>
    </source>
</evidence>
<dbReference type="Pfam" id="PF00072">
    <property type="entry name" value="Response_reg"/>
    <property type="match status" value="1"/>
</dbReference>
<accession>A0A364P368</accession>
<reference evidence="4 5" key="1">
    <citation type="submission" date="2017-11" db="EMBL/GenBank/DDBJ databases">
        <title>Draft genome sequence of magnetotactic bacterium Magnetospirillum kuznetsovii LBB-42.</title>
        <authorList>
            <person name="Grouzdev D.S."/>
            <person name="Rysina M.S."/>
            <person name="Baslerov R.V."/>
            <person name="Koziaeva V."/>
        </authorList>
    </citation>
    <scope>NUCLEOTIDE SEQUENCE [LARGE SCALE GENOMIC DNA]</scope>
    <source>
        <strain evidence="4 5">LBB-42</strain>
    </source>
</reference>
<dbReference type="InterPro" id="IPR050595">
    <property type="entry name" value="Bact_response_regulator"/>
</dbReference>
<keyword evidence="1" id="KW-0597">Phosphoprotein</keyword>
<proteinExistence type="predicted"/>
<dbReference type="AlphaFoldDB" id="A0A364P368"/>
<evidence type="ECO:0000313" key="5">
    <source>
        <dbReference type="Proteomes" id="UP000251075"/>
    </source>
</evidence>
<dbReference type="PANTHER" id="PTHR44591">
    <property type="entry name" value="STRESS RESPONSE REGULATOR PROTEIN 1"/>
    <property type="match status" value="1"/>
</dbReference>
<evidence type="ECO:0000259" key="3">
    <source>
        <dbReference type="PROSITE" id="PS50110"/>
    </source>
</evidence>
<dbReference type="InterPro" id="IPR011006">
    <property type="entry name" value="CheY-like_superfamily"/>
</dbReference>
<dbReference type="SMART" id="SM00448">
    <property type="entry name" value="REC"/>
    <property type="match status" value="1"/>
</dbReference>
<dbReference type="Gene3D" id="3.40.50.2300">
    <property type="match status" value="1"/>
</dbReference>
<evidence type="ECO:0000256" key="1">
    <source>
        <dbReference type="ARBA" id="ARBA00022553"/>
    </source>
</evidence>
<keyword evidence="5" id="KW-1185">Reference proteome</keyword>
<comment type="caution">
    <text evidence="4">The sequence shown here is derived from an EMBL/GenBank/DDBJ whole genome shotgun (WGS) entry which is preliminary data.</text>
</comment>